<dbReference type="Pfam" id="PF08127">
    <property type="entry name" value="Propeptide_C1"/>
    <property type="match status" value="1"/>
</dbReference>
<dbReference type="CDD" id="cd02620">
    <property type="entry name" value="Peptidase_C1A_CathepsinB"/>
    <property type="match status" value="1"/>
</dbReference>
<keyword evidence="8" id="KW-0812">Transmembrane</keyword>
<protein>
    <recommendedName>
        <fullName evidence="9">Peptidase C1A papain C-terminal domain-containing protein</fullName>
    </recommendedName>
</protein>
<evidence type="ECO:0000256" key="3">
    <source>
        <dbReference type="ARBA" id="ARBA00022729"/>
    </source>
</evidence>
<evidence type="ECO:0000256" key="1">
    <source>
        <dbReference type="ARBA" id="ARBA00008455"/>
    </source>
</evidence>
<feature type="transmembrane region" description="Helical" evidence="8">
    <location>
        <begin position="105"/>
        <end position="124"/>
    </location>
</feature>
<name>A0AAV5ETY4_ELECO</name>
<dbReference type="InterPro" id="IPR012599">
    <property type="entry name" value="Propeptide_C1A"/>
</dbReference>
<dbReference type="SMART" id="SM00645">
    <property type="entry name" value="Pept_C1"/>
    <property type="match status" value="1"/>
</dbReference>
<organism evidence="10 11">
    <name type="scientific">Eleusine coracana subsp. coracana</name>
    <dbReference type="NCBI Taxonomy" id="191504"/>
    <lineage>
        <taxon>Eukaryota</taxon>
        <taxon>Viridiplantae</taxon>
        <taxon>Streptophyta</taxon>
        <taxon>Embryophyta</taxon>
        <taxon>Tracheophyta</taxon>
        <taxon>Spermatophyta</taxon>
        <taxon>Magnoliopsida</taxon>
        <taxon>Liliopsida</taxon>
        <taxon>Poales</taxon>
        <taxon>Poaceae</taxon>
        <taxon>PACMAD clade</taxon>
        <taxon>Chloridoideae</taxon>
        <taxon>Cynodonteae</taxon>
        <taxon>Eleusininae</taxon>
        <taxon>Eleusine</taxon>
    </lineage>
</organism>
<evidence type="ECO:0000313" key="11">
    <source>
        <dbReference type="Proteomes" id="UP001054889"/>
    </source>
</evidence>
<gene>
    <name evidence="10" type="primary">gb13784</name>
    <name evidence="10" type="ORF">PR202_gb13784</name>
</gene>
<evidence type="ECO:0000256" key="4">
    <source>
        <dbReference type="ARBA" id="ARBA00022801"/>
    </source>
</evidence>
<comment type="similarity">
    <text evidence="1">Belongs to the peptidase C1 family.</text>
</comment>
<dbReference type="Proteomes" id="UP001054889">
    <property type="component" value="Unassembled WGS sequence"/>
</dbReference>
<keyword evidence="6" id="KW-1015">Disulfide bond</keyword>
<dbReference type="GO" id="GO:0006508">
    <property type="term" value="P:proteolysis"/>
    <property type="evidence" value="ECO:0007669"/>
    <property type="project" value="UniProtKB-KW"/>
</dbReference>
<keyword evidence="4" id="KW-0378">Hydrolase</keyword>
<keyword evidence="7" id="KW-0325">Glycoprotein</keyword>
<reference evidence="10" key="2">
    <citation type="submission" date="2021-12" db="EMBL/GenBank/DDBJ databases">
        <title>Resequencing data analysis of finger millet.</title>
        <authorList>
            <person name="Hatakeyama M."/>
            <person name="Aluri S."/>
            <person name="Balachadran M.T."/>
            <person name="Sivarajan S.R."/>
            <person name="Poveda L."/>
            <person name="Shimizu-Inatsugi R."/>
            <person name="Schlapbach R."/>
            <person name="Sreeman S.M."/>
            <person name="Shimizu K.K."/>
        </authorList>
    </citation>
    <scope>NUCLEOTIDE SEQUENCE</scope>
</reference>
<keyword evidence="5" id="KW-0788">Thiol protease</keyword>
<dbReference type="EMBL" id="BQKI01000078">
    <property type="protein sequence ID" value="GJN25898.1"/>
    <property type="molecule type" value="Genomic_DNA"/>
</dbReference>
<evidence type="ECO:0000313" key="10">
    <source>
        <dbReference type="EMBL" id="GJN25898.1"/>
    </source>
</evidence>
<keyword evidence="3" id="KW-0732">Signal</keyword>
<dbReference type="InterPro" id="IPR000668">
    <property type="entry name" value="Peptidase_C1A_C"/>
</dbReference>
<reference evidence="10" key="1">
    <citation type="journal article" date="2018" name="DNA Res.">
        <title>Multiple hybrid de novo genome assembly of finger millet, an orphan allotetraploid crop.</title>
        <authorList>
            <person name="Hatakeyama M."/>
            <person name="Aluri S."/>
            <person name="Balachadran M.T."/>
            <person name="Sivarajan S.R."/>
            <person name="Patrignani A."/>
            <person name="Gruter S."/>
            <person name="Poveda L."/>
            <person name="Shimizu-Inatsugi R."/>
            <person name="Baeten J."/>
            <person name="Francoijs K.J."/>
            <person name="Nataraja K.N."/>
            <person name="Reddy Y.A.N."/>
            <person name="Phadnis S."/>
            <person name="Ravikumar R.L."/>
            <person name="Schlapbach R."/>
            <person name="Sreeman S.M."/>
            <person name="Shimizu K.K."/>
        </authorList>
    </citation>
    <scope>NUCLEOTIDE SEQUENCE</scope>
</reference>
<dbReference type="Gene3D" id="3.90.70.10">
    <property type="entry name" value="Cysteine proteinases"/>
    <property type="match status" value="2"/>
</dbReference>
<dbReference type="PROSITE" id="PS00639">
    <property type="entry name" value="THIOL_PROTEASE_HIS"/>
    <property type="match status" value="1"/>
</dbReference>
<evidence type="ECO:0000256" key="7">
    <source>
        <dbReference type="ARBA" id="ARBA00023180"/>
    </source>
</evidence>
<sequence>MYVQVVRAVKPIPNSNLWIGERDNSIKIIQESIIETVNKHPNAGWTAAQIPYFANYTIAQFKHILGVKPTPWSVLTGVPAKTYSRSLKLPKEFDARSEWSHCSTIGTILAFVVIFKSWTMFVIMRRSRSLWLLLGIRRCGVPPGSFLHPFQHVNDLLACCGYMCGDGCDGGYPIMAWHYFVQNGVVTDECDPYFDQKGCKHPGCEPAYPTPKCEKKCKVQNQVWQDTKHFSVNAYRVNSDPHDIMAEVYQNGPVEVAFTVYEDFAHYKSGIYKHITGGMMGGHAVKLIGWGTSDAGEDYWLLANQWNRGWGDDGYFKIIRGNNECGIEEDVAAGLPSTKNMVRSYGSALRTAVV</sequence>
<evidence type="ECO:0000256" key="6">
    <source>
        <dbReference type="ARBA" id="ARBA00023157"/>
    </source>
</evidence>
<dbReference type="InterPro" id="IPR025660">
    <property type="entry name" value="Pept_his_AS"/>
</dbReference>
<keyword evidence="8" id="KW-0472">Membrane</keyword>
<dbReference type="SUPFAM" id="SSF54001">
    <property type="entry name" value="Cysteine proteinases"/>
    <property type="match status" value="1"/>
</dbReference>
<keyword evidence="8" id="KW-1133">Transmembrane helix</keyword>
<dbReference type="PANTHER" id="PTHR12411">
    <property type="entry name" value="CYSTEINE PROTEASE FAMILY C1-RELATED"/>
    <property type="match status" value="1"/>
</dbReference>
<proteinExistence type="inferred from homology"/>
<keyword evidence="11" id="KW-1185">Reference proteome</keyword>
<comment type="caution">
    <text evidence="10">The sequence shown here is derived from an EMBL/GenBank/DDBJ whole genome shotgun (WGS) entry which is preliminary data.</text>
</comment>
<evidence type="ECO:0000259" key="9">
    <source>
        <dbReference type="SMART" id="SM00645"/>
    </source>
</evidence>
<dbReference type="InterPro" id="IPR038765">
    <property type="entry name" value="Papain-like_cys_pep_sf"/>
</dbReference>
<evidence type="ECO:0000256" key="2">
    <source>
        <dbReference type="ARBA" id="ARBA00022670"/>
    </source>
</evidence>
<accession>A0AAV5ETY4</accession>
<dbReference type="InterPro" id="IPR013128">
    <property type="entry name" value="Peptidase_C1A"/>
</dbReference>
<dbReference type="Pfam" id="PF00112">
    <property type="entry name" value="Peptidase_C1"/>
    <property type="match status" value="1"/>
</dbReference>
<keyword evidence="2" id="KW-0645">Protease</keyword>
<feature type="domain" description="Peptidase C1A papain C-terminal" evidence="9">
    <location>
        <begin position="89"/>
        <end position="335"/>
    </location>
</feature>
<evidence type="ECO:0000256" key="5">
    <source>
        <dbReference type="ARBA" id="ARBA00022807"/>
    </source>
</evidence>
<dbReference type="FunFam" id="3.90.70.10:FF:000081">
    <property type="entry name" value="cathepsin B-like protease 2"/>
    <property type="match status" value="1"/>
</dbReference>
<evidence type="ECO:0000256" key="8">
    <source>
        <dbReference type="SAM" id="Phobius"/>
    </source>
</evidence>
<dbReference type="AlphaFoldDB" id="A0AAV5ETY4"/>
<dbReference type="GO" id="GO:0004197">
    <property type="term" value="F:cysteine-type endopeptidase activity"/>
    <property type="evidence" value="ECO:0007669"/>
    <property type="project" value="InterPro"/>
</dbReference>